<name>A0A1I6JT84_9GAMM</name>
<dbReference type="PRINTS" id="PR00412">
    <property type="entry name" value="EPOXHYDRLASE"/>
</dbReference>
<dbReference type="SUPFAM" id="SSF53474">
    <property type="entry name" value="alpha/beta-Hydrolases"/>
    <property type="match status" value="1"/>
</dbReference>
<accession>A0A1I6JT84</accession>
<dbReference type="PANTHER" id="PTHR43194">
    <property type="entry name" value="HYDROLASE ALPHA/BETA FOLD FAMILY"/>
    <property type="match status" value="1"/>
</dbReference>
<gene>
    <name evidence="2" type="ORF">SAMN05216203_3260</name>
</gene>
<evidence type="ECO:0000313" key="3">
    <source>
        <dbReference type="Proteomes" id="UP000198644"/>
    </source>
</evidence>
<dbReference type="PANTHER" id="PTHR43194:SF2">
    <property type="entry name" value="PEROXISOMAL MEMBRANE PROTEIN LPX1"/>
    <property type="match status" value="1"/>
</dbReference>
<feature type="domain" description="AB hydrolase-1" evidence="1">
    <location>
        <begin position="26"/>
        <end position="259"/>
    </location>
</feature>
<protein>
    <submittedName>
        <fullName evidence="2">Pimeloyl-ACP methyl ester carboxylesterase</fullName>
    </submittedName>
</protein>
<dbReference type="AlphaFoldDB" id="A0A1I6JT84"/>
<dbReference type="Gene3D" id="3.40.50.1820">
    <property type="entry name" value="alpha/beta hydrolase"/>
    <property type="match status" value="1"/>
</dbReference>
<dbReference type="RefSeq" id="WP_092015623.1">
    <property type="nucleotide sequence ID" value="NZ_FOYW01000003.1"/>
</dbReference>
<proteinExistence type="predicted"/>
<dbReference type="InterPro" id="IPR000073">
    <property type="entry name" value="AB_hydrolase_1"/>
</dbReference>
<dbReference type="STRING" id="650891.SAMN05216203_3260"/>
<dbReference type="GO" id="GO:0003824">
    <property type="term" value="F:catalytic activity"/>
    <property type="evidence" value="ECO:0007669"/>
    <property type="project" value="InterPro"/>
</dbReference>
<reference evidence="2 3" key="1">
    <citation type="submission" date="2016-10" db="EMBL/GenBank/DDBJ databases">
        <authorList>
            <person name="de Groot N.N."/>
        </authorList>
    </citation>
    <scope>NUCLEOTIDE SEQUENCE [LARGE SCALE GENOMIC DNA]</scope>
    <source>
        <strain evidence="2 3">CGMCC 1.9167</strain>
    </source>
</reference>
<evidence type="ECO:0000313" key="2">
    <source>
        <dbReference type="EMBL" id="SFR82118.1"/>
    </source>
</evidence>
<dbReference type="Pfam" id="PF00561">
    <property type="entry name" value="Abhydrolase_1"/>
    <property type="match status" value="1"/>
</dbReference>
<keyword evidence="3" id="KW-1185">Reference proteome</keyword>
<dbReference type="InterPro" id="IPR029058">
    <property type="entry name" value="AB_hydrolase_fold"/>
</dbReference>
<evidence type="ECO:0000259" key="1">
    <source>
        <dbReference type="Pfam" id="PF00561"/>
    </source>
</evidence>
<sequence>MERQYLTGTNGIRLAADVAGDPSHQPVVMLHGGGQTRHSWGALARVLGNNGYYAVNVDMRGHGESEWCPDSDYTLDRFVEDVHQILENLTQPPVLIGASLGGISSMIAAAAREADHIRGLVLVDIVPKMEVEGIQRIRDFMLAHLNGFDSMEEVVDAVSAYMPQRKRAGNSEGLRKNLRQGEDGRLYWHWDPALMVGERTPNSVRNVDRLRDAARRIQAPTLLVRGKMSDVVSEEGVKDFLELIPGSRAVDVSGAGHMVSGDQNDVFNDAILDFLAKLDQREKSAVLS</sequence>
<dbReference type="InterPro" id="IPR000639">
    <property type="entry name" value="Epox_hydrolase-like"/>
</dbReference>
<dbReference type="InterPro" id="IPR050228">
    <property type="entry name" value="Carboxylesterase_BioH"/>
</dbReference>
<dbReference type="EMBL" id="FOYW01000003">
    <property type="protein sequence ID" value="SFR82118.1"/>
    <property type="molecule type" value="Genomic_DNA"/>
</dbReference>
<dbReference type="OrthoDB" id="5380819at2"/>
<organism evidence="2 3">
    <name type="scientific">Marinobacter daqiaonensis</name>
    <dbReference type="NCBI Taxonomy" id="650891"/>
    <lineage>
        <taxon>Bacteria</taxon>
        <taxon>Pseudomonadati</taxon>
        <taxon>Pseudomonadota</taxon>
        <taxon>Gammaproteobacteria</taxon>
        <taxon>Pseudomonadales</taxon>
        <taxon>Marinobacteraceae</taxon>
        <taxon>Marinobacter</taxon>
    </lineage>
</organism>
<dbReference type="Proteomes" id="UP000198644">
    <property type="component" value="Unassembled WGS sequence"/>
</dbReference>